<dbReference type="HAMAP" id="MF_00605">
    <property type="entry name" value="TrmD"/>
    <property type="match status" value="1"/>
</dbReference>
<organism evidence="19 20">
    <name type="scientific">Candidatus Magnetoglobus multicellularis str. Araruama</name>
    <dbReference type="NCBI Taxonomy" id="890399"/>
    <lineage>
        <taxon>Bacteria</taxon>
        <taxon>Pseudomonadati</taxon>
        <taxon>Thermodesulfobacteriota</taxon>
        <taxon>Desulfobacteria</taxon>
        <taxon>Desulfobacterales</taxon>
        <taxon>Desulfobacteraceae</taxon>
        <taxon>Candidatus Magnetoglobus</taxon>
    </lineage>
</organism>
<feature type="binding site" evidence="15 16">
    <location>
        <begin position="121"/>
        <end position="126"/>
    </location>
    <ligand>
        <name>S-adenosyl-L-methionine</name>
        <dbReference type="ChEBI" id="CHEBI:59789"/>
    </ligand>
</feature>
<proteinExistence type="inferred from homology"/>
<evidence type="ECO:0000256" key="2">
    <source>
        <dbReference type="ARBA" id="ARBA00004496"/>
    </source>
</evidence>
<dbReference type="Pfam" id="PF01746">
    <property type="entry name" value="tRNA_m1G_MT"/>
    <property type="match status" value="1"/>
</dbReference>
<dbReference type="EMBL" id="ATBP01000020">
    <property type="protein sequence ID" value="ETR74137.1"/>
    <property type="molecule type" value="Genomic_DNA"/>
</dbReference>
<dbReference type="GO" id="GO:0005829">
    <property type="term" value="C:cytosol"/>
    <property type="evidence" value="ECO:0007669"/>
    <property type="project" value="TreeGrafter"/>
</dbReference>
<dbReference type="PANTHER" id="PTHR46417">
    <property type="entry name" value="TRNA (GUANINE-N(1)-)-METHYLTRANSFERASE"/>
    <property type="match status" value="1"/>
</dbReference>
<evidence type="ECO:0000259" key="18">
    <source>
        <dbReference type="Pfam" id="PF01746"/>
    </source>
</evidence>
<dbReference type="InterPro" id="IPR016009">
    <property type="entry name" value="tRNA_MeTrfase_TRMD/TRM10"/>
</dbReference>
<evidence type="ECO:0000256" key="17">
    <source>
        <dbReference type="RuleBase" id="RU003464"/>
    </source>
</evidence>
<evidence type="ECO:0000313" key="20">
    <source>
        <dbReference type="Proteomes" id="UP000189670"/>
    </source>
</evidence>
<keyword evidence="8 15" id="KW-0489">Methyltransferase</keyword>
<feature type="domain" description="tRNA methyltransferase TRMD/TRM10-type" evidence="18">
    <location>
        <begin position="1"/>
        <end position="214"/>
    </location>
</feature>
<evidence type="ECO:0000256" key="4">
    <source>
        <dbReference type="ARBA" id="ARBA00011738"/>
    </source>
</evidence>
<evidence type="ECO:0000256" key="3">
    <source>
        <dbReference type="ARBA" id="ARBA00007630"/>
    </source>
</evidence>
<comment type="subcellular location">
    <subcellularLocation>
        <location evidence="2 15 17">Cytoplasm</location>
    </subcellularLocation>
</comment>
<keyword evidence="10 15" id="KW-0949">S-adenosyl-L-methionine</keyword>
<dbReference type="EC" id="2.1.1.228" evidence="5 15"/>
<evidence type="ECO:0000256" key="8">
    <source>
        <dbReference type="ARBA" id="ARBA00022603"/>
    </source>
</evidence>
<dbReference type="AlphaFoldDB" id="A0A1V1PGY7"/>
<dbReference type="Gene3D" id="1.10.1270.20">
    <property type="entry name" value="tRNA(m1g37)methyltransferase, domain 2"/>
    <property type="match status" value="1"/>
</dbReference>
<reference evidence="20" key="1">
    <citation type="submission" date="2012-11" db="EMBL/GenBank/DDBJ databases">
        <authorList>
            <person name="Lucero-Rivera Y.E."/>
            <person name="Tovar-Ramirez D."/>
        </authorList>
    </citation>
    <scope>NUCLEOTIDE SEQUENCE [LARGE SCALE GENOMIC DNA]</scope>
    <source>
        <strain evidence="20">Araruama</strain>
    </source>
</reference>
<dbReference type="SUPFAM" id="SSF75217">
    <property type="entry name" value="alpha/beta knot"/>
    <property type="match status" value="1"/>
</dbReference>
<dbReference type="InterPro" id="IPR029026">
    <property type="entry name" value="tRNA_m1G_MTases_N"/>
</dbReference>
<evidence type="ECO:0000256" key="11">
    <source>
        <dbReference type="ARBA" id="ARBA00022694"/>
    </source>
</evidence>
<gene>
    <name evidence="15" type="primary">trmD</name>
    <name evidence="19" type="ORF">OMM_06509</name>
</gene>
<dbReference type="PANTHER" id="PTHR46417:SF1">
    <property type="entry name" value="TRNA (GUANINE-N(1)-)-METHYLTRANSFERASE"/>
    <property type="match status" value="1"/>
</dbReference>
<dbReference type="InterPro" id="IPR002649">
    <property type="entry name" value="tRNA_m1G_MeTrfase_TrmD"/>
</dbReference>
<dbReference type="PIRSF" id="PIRSF000386">
    <property type="entry name" value="tRNA_mtase"/>
    <property type="match status" value="1"/>
</dbReference>
<name>A0A1V1PGY7_9BACT</name>
<dbReference type="NCBIfam" id="TIGR00088">
    <property type="entry name" value="trmD"/>
    <property type="match status" value="1"/>
</dbReference>
<keyword evidence="9 15" id="KW-0808">Transferase</keyword>
<comment type="function">
    <text evidence="1 15 17">Specifically methylates guanosine-37 in various tRNAs.</text>
</comment>
<evidence type="ECO:0000256" key="9">
    <source>
        <dbReference type="ARBA" id="ARBA00022679"/>
    </source>
</evidence>
<evidence type="ECO:0000256" key="16">
    <source>
        <dbReference type="PIRSR" id="PIRSR000386-1"/>
    </source>
</evidence>
<dbReference type="GO" id="GO:0002939">
    <property type="term" value="P:tRNA N1-guanine methylation"/>
    <property type="evidence" value="ECO:0007669"/>
    <property type="project" value="TreeGrafter"/>
</dbReference>
<comment type="similarity">
    <text evidence="3 15 17">Belongs to the RNA methyltransferase TrmD family.</text>
</comment>
<comment type="subunit">
    <text evidence="4 15 17">Homodimer.</text>
</comment>
<comment type="catalytic activity">
    <reaction evidence="14 15 17">
        <text>guanosine(37) in tRNA + S-adenosyl-L-methionine = N(1)-methylguanosine(37) in tRNA + S-adenosyl-L-homocysteine + H(+)</text>
        <dbReference type="Rhea" id="RHEA:36899"/>
        <dbReference type="Rhea" id="RHEA-COMP:10145"/>
        <dbReference type="Rhea" id="RHEA-COMP:10147"/>
        <dbReference type="ChEBI" id="CHEBI:15378"/>
        <dbReference type="ChEBI" id="CHEBI:57856"/>
        <dbReference type="ChEBI" id="CHEBI:59789"/>
        <dbReference type="ChEBI" id="CHEBI:73542"/>
        <dbReference type="ChEBI" id="CHEBI:74269"/>
        <dbReference type="EC" id="2.1.1.228"/>
    </reaction>
</comment>
<evidence type="ECO:0000313" key="19">
    <source>
        <dbReference type="EMBL" id="ETR74137.1"/>
    </source>
</evidence>
<comment type="caution">
    <text evidence="19">The sequence shown here is derived from an EMBL/GenBank/DDBJ whole genome shotgun (WGS) entry which is preliminary data.</text>
</comment>
<evidence type="ECO:0000256" key="1">
    <source>
        <dbReference type="ARBA" id="ARBA00002634"/>
    </source>
</evidence>
<evidence type="ECO:0000256" key="12">
    <source>
        <dbReference type="ARBA" id="ARBA00029736"/>
    </source>
</evidence>
<dbReference type="InterPro" id="IPR029028">
    <property type="entry name" value="Alpha/beta_knot_MTases"/>
</dbReference>
<accession>A0A1V1PGY7</accession>
<evidence type="ECO:0000256" key="13">
    <source>
        <dbReference type="ARBA" id="ARBA00033392"/>
    </source>
</evidence>
<keyword evidence="7 15" id="KW-0963">Cytoplasm</keyword>
<sequence length="251" mass="27948">MFDALFNHSIFKRACDKKLIIKKLYQIRDFAHGKHHITDDTPYGGGSGMVLKPEPLFLAIQKAKNDNPTALTILLTPQGKTFTQKMAWELSQESALILICGRYEGIDERIALDHIDLEISIGNFVLTGGEPAAMIVMDAISRLIPGVLGADDSALCDSYSDGLLEHAHYTRPEHFDAHSVPDVLLSGHHQNINYWRRESALIRTILKRPELFNQLSLTSDDLSILQKWTTIIETIIQKQSSRGPTSLSGSG</sequence>
<evidence type="ECO:0000256" key="6">
    <source>
        <dbReference type="ARBA" id="ARBA00014679"/>
    </source>
</evidence>
<evidence type="ECO:0000256" key="10">
    <source>
        <dbReference type="ARBA" id="ARBA00022691"/>
    </source>
</evidence>
<keyword evidence="11 15" id="KW-0819">tRNA processing</keyword>
<dbReference type="Proteomes" id="UP000189670">
    <property type="component" value="Unassembled WGS sequence"/>
</dbReference>
<evidence type="ECO:0000256" key="14">
    <source>
        <dbReference type="ARBA" id="ARBA00047783"/>
    </source>
</evidence>
<protein>
    <recommendedName>
        <fullName evidence="6 15">tRNA (guanine-N(1)-)-methyltransferase</fullName>
        <ecNumber evidence="5 15">2.1.1.228</ecNumber>
    </recommendedName>
    <alternativeName>
        <fullName evidence="12 15">M1G-methyltransferase</fullName>
    </alternativeName>
    <alternativeName>
        <fullName evidence="13 15">tRNA [GM37] methyltransferase</fullName>
    </alternativeName>
</protein>
<evidence type="ECO:0000256" key="15">
    <source>
        <dbReference type="HAMAP-Rule" id="MF_00605"/>
    </source>
</evidence>
<feature type="binding site" evidence="15 16">
    <location>
        <position position="101"/>
    </location>
    <ligand>
        <name>S-adenosyl-L-methionine</name>
        <dbReference type="ChEBI" id="CHEBI:59789"/>
    </ligand>
</feature>
<dbReference type="CDD" id="cd18080">
    <property type="entry name" value="TrmD-like"/>
    <property type="match status" value="1"/>
</dbReference>
<dbReference type="NCBIfam" id="NF000648">
    <property type="entry name" value="PRK00026.1"/>
    <property type="match status" value="1"/>
</dbReference>
<dbReference type="Gene3D" id="3.40.1280.10">
    <property type="match status" value="1"/>
</dbReference>
<dbReference type="GO" id="GO:0052906">
    <property type="term" value="F:tRNA (guanine(37)-N1)-methyltransferase activity"/>
    <property type="evidence" value="ECO:0007669"/>
    <property type="project" value="UniProtKB-UniRule"/>
</dbReference>
<evidence type="ECO:0000256" key="7">
    <source>
        <dbReference type="ARBA" id="ARBA00022490"/>
    </source>
</evidence>
<evidence type="ECO:0000256" key="5">
    <source>
        <dbReference type="ARBA" id="ARBA00012807"/>
    </source>
</evidence>
<dbReference type="InterPro" id="IPR023148">
    <property type="entry name" value="tRNA_m1G_MeTrfase_C_sf"/>
</dbReference>
<dbReference type="FunFam" id="1.10.1270.20:FF:000001">
    <property type="entry name" value="tRNA (guanine-N(1)-)-methyltransferase"/>
    <property type="match status" value="1"/>
</dbReference>